<dbReference type="Proteomes" id="UP001163223">
    <property type="component" value="Chromosome"/>
</dbReference>
<gene>
    <name evidence="1" type="ORF">OXU80_27905</name>
</gene>
<accession>A0ACD4NPE2</accession>
<proteinExistence type="predicted"/>
<sequence>MSTTAEHTNPQLWDKVKKKVTSGSKGGKAGQWSARKAQMATAEYKKEGGGFKGEKRADNSLHQWTEEEWNTKSGKASGQTGERYLPKKAREHLSDAEYTRTTEKKRRDTKKGKQFSAQPGDVAEKTAKDRHHGGAKPAARGKGAERSKAELYAEAKKRDVAGRSKMSKAELERALAH</sequence>
<reference evidence="1" key="1">
    <citation type="submission" date="2022-11" db="EMBL/GenBank/DDBJ databases">
        <title>beta-Carotene-producing bacterium, Jeongeuplla avenae sp. nov., alleviates the salt stress of Arabidopsis seedlings.</title>
        <authorList>
            <person name="Jiang L."/>
            <person name="Lee J."/>
        </authorList>
    </citation>
    <scope>NUCLEOTIDE SEQUENCE</scope>
    <source>
        <strain evidence="1">DY_R2A_6</strain>
    </source>
</reference>
<evidence type="ECO:0000313" key="2">
    <source>
        <dbReference type="Proteomes" id="UP001163223"/>
    </source>
</evidence>
<name>A0ACD4NPE2_9HYPH</name>
<keyword evidence="2" id="KW-1185">Reference proteome</keyword>
<evidence type="ECO:0000313" key="1">
    <source>
        <dbReference type="EMBL" id="WAJ28580.1"/>
    </source>
</evidence>
<dbReference type="EMBL" id="CP113520">
    <property type="protein sequence ID" value="WAJ28580.1"/>
    <property type="molecule type" value="Genomic_DNA"/>
</dbReference>
<organism evidence="1 2">
    <name type="scientific">Antarcticirhabdus aurantiaca</name>
    <dbReference type="NCBI Taxonomy" id="2606717"/>
    <lineage>
        <taxon>Bacteria</taxon>
        <taxon>Pseudomonadati</taxon>
        <taxon>Pseudomonadota</taxon>
        <taxon>Alphaproteobacteria</taxon>
        <taxon>Hyphomicrobiales</taxon>
        <taxon>Aurantimonadaceae</taxon>
        <taxon>Antarcticirhabdus</taxon>
    </lineage>
</organism>
<protein>
    <submittedName>
        <fullName evidence="1">Uncharacterized protein</fullName>
    </submittedName>
</protein>